<proteinExistence type="predicted"/>
<organism evidence="3 4">
    <name type="scientific">Paenibacillus radicis</name>
    <name type="common">ex Gao et al. 2016</name>
    <dbReference type="NCBI Taxonomy" id="1737354"/>
    <lineage>
        <taxon>Bacteria</taxon>
        <taxon>Bacillati</taxon>
        <taxon>Bacillota</taxon>
        <taxon>Bacilli</taxon>
        <taxon>Bacillales</taxon>
        <taxon>Paenibacillaceae</taxon>
        <taxon>Paenibacillus</taxon>
    </lineage>
</organism>
<dbReference type="Proteomes" id="UP000600247">
    <property type="component" value="Unassembled WGS sequence"/>
</dbReference>
<keyword evidence="4" id="KW-1185">Reference proteome</keyword>
<comment type="caution">
    <text evidence="3">The sequence shown here is derived from an EMBL/GenBank/DDBJ whole genome shotgun (WGS) entry which is preliminary data.</text>
</comment>
<dbReference type="AlphaFoldDB" id="A0A917HJT8"/>
<feature type="region of interest" description="Disordered" evidence="1">
    <location>
        <begin position="127"/>
        <end position="168"/>
    </location>
</feature>
<evidence type="ECO:0000313" key="3">
    <source>
        <dbReference type="EMBL" id="GGG81653.1"/>
    </source>
</evidence>
<protein>
    <submittedName>
        <fullName evidence="3">Uncharacterized protein</fullName>
    </submittedName>
</protein>
<evidence type="ECO:0000313" key="4">
    <source>
        <dbReference type="Proteomes" id="UP000600247"/>
    </source>
</evidence>
<dbReference type="RefSeq" id="WP_188891372.1">
    <property type="nucleotide sequence ID" value="NZ_BMHY01000010.1"/>
</dbReference>
<gene>
    <name evidence="3" type="ORF">GCM10010918_43700</name>
</gene>
<feature type="compositionally biased region" description="Basic and acidic residues" evidence="1">
    <location>
        <begin position="143"/>
        <end position="156"/>
    </location>
</feature>
<keyword evidence="2" id="KW-0732">Signal</keyword>
<feature type="signal peptide" evidence="2">
    <location>
        <begin position="1"/>
        <end position="23"/>
    </location>
</feature>
<reference evidence="3 4" key="1">
    <citation type="journal article" date="2014" name="Int. J. Syst. Evol. Microbiol.">
        <title>Complete genome sequence of Corynebacterium casei LMG S-19264T (=DSM 44701T), isolated from a smear-ripened cheese.</title>
        <authorList>
            <consortium name="US DOE Joint Genome Institute (JGI-PGF)"/>
            <person name="Walter F."/>
            <person name="Albersmeier A."/>
            <person name="Kalinowski J."/>
            <person name="Ruckert C."/>
        </authorList>
    </citation>
    <scope>NUCLEOTIDE SEQUENCE [LARGE SCALE GENOMIC DNA]</scope>
    <source>
        <strain evidence="3 4">CGMCC 1.15286</strain>
    </source>
</reference>
<evidence type="ECO:0000256" key="1">
    <source>
        <dbReference type="SAM" id="MobiDB-lite"/>
    </source>
</evidence>
<accession>A0A917HJT8</accession>
<dbReference type="EMBL" id="BMHY01000010">
    <property type="protein sequence ID" value="GGG81653.1"/>
    <property type="molecule type" value="Genomic_DNA"/>
</dbReference>
<feature type="chain" id="PRO_5037985136" evidence="2">
    <location>
        <begin position="24"/>
        <end position="168"/>
    </location>
</feature>
<evidence type="ECO:0000256" key="2">
    <source>
        <dbReference type="SAM" id="SignalP"/>
    </source>
</evidence>
<name>A0A917HJT8_9BACL</name>
<feature type="compositionally biased region" description="Basic and acidic residues" evidence="1">
    <location>
        <begin position="43"/>
        <end position="56"/>
    </location>
</feature>
<feature type="region of interest" description="Disordered" evidence="1">
    <location>
        <begin position="25"/>
        <end position="67"/>
    </location>
</feature>
<sequence>MRTKSFVALLTIALFVAAAPAYAAQPEDQQSAEKGADAQSHSSSHEGWKSDHEHHHGNPPSAAQIEEHRLAKLRYMAKYFGISTEGKTADQLKNELKAAKVKDKDKWEAFKAEHQAKRLEHLKRVATEHGISTEGKSADQLLDELRKQRRAEEKKQTVPSQKTKVKES</sequence>